<proteinExistence type="predicted"/>
<protein>
    <submittedName>
        <fullName evidence="1">Thioesterase family protein</fullName>
    </submittedName>
</protein>
<reference evidence="1 2" key="1">
    <citation type="submission" date="2023-08" db="EMBL/GenBank/DDBJ databases">
        <title>Whole-genome sequencing of halo(alkali)philic microorganisms from hypersaline lakes.</title>
        <authorList>
            <person name="Sorokin D.Y."/>
            <person name="Abbas B."/>
            <person name="Merkel A.Y."/>
        </authorList>
    </citation>
    <scope>NUCLEOTIDE SEQUENCE [LARGE SCALE GENOMIC DNA]</scope>
    <source>
        <strain evidence="1 2">AB-CW4</strain>
    </source>
</reference>
<dbReference type="PANTHER" id="PTHR12475:SF4">
    <property type="entry name" value="PROTEIN THEM6"/>
    <property type="match status" value="1"/>
</dbReference>
<dbReference type="Pfam" id="PF13279">
    <property type="entry name" value="4HBT_2"/>
    <property type="match status" value="1"/>
</dbReference>
<dbReference type="EMBL" id="JAVDDT010000002">
    <property type="protein sequence ID" value="MDQ2068905.1"/>
    <property type="molecule type" value="Genomic_DNA"/>
</dbReference>
<dbReference type="Proteomes" id="UP001239019">
    <property type="component" value="Unassembled WGS sequence"/>
</dbReference>
<organism evidence="1 2">
    <name type="scientific">Natronospira bacteriovora</name>
    <dbReference type="NCBI Taxonomy" id="3069753"/>
    <lineage>
        <taxon>Bacteria</taxon>
        <taxon>Pseudomonadati</taxon>
        <taxon>Pseudomonadota</taxon>
        <taxon>Gammaproteobacteria</taxon>
        <taxon>Natronospirales</taxon>
        <taxon>Natronospiraceae</taxon>
        <taxon>Natronospira</taxon>
    </lineage>
</organism>
<evidence type="ECO:0000313" key="2">
    <source>
        <dbReference type="Proteomes" id="UP001239019"/>
    </source>
</evidence>
<sequence length="181" mass="21220">MNLWLRMIRVVLRALLGQRLAPLDTSRVYFRVWPHDLDINLHMNNGRYLTLMDLGRLDLMLRTGMGRVIFQEKWMPVVATAMVRFKRSLLPFQFFRLESRVICWDEKWFYLEQKLLRGDREVAHAIMKGCIRRSGGVVPPAEIFERVLGEAVESPAMPDSIRHWQDSEESLRAGYEGEGND</sequence>
<gene>
    <name evidence="1" type="ORF">RBH19_03325</name>
</gene>
<keyword evidence="2" id="KW-1185">Reference proteome</keyword>
<dbReference type="SUPFAM" id="SSF54637">
    <property type="entry name" value="Thioesterase/thiol ester dehydrase-isomerase"/>
    <property type="match status" value="1"/>
</dbReference>
<dbReference type="InterPro" id="IPR029069">
    <property type="entry name" value="HotDog_dom_sf"/>
</dbReference>
<dbReference type="PANTHER" id="PTHR12475">
    <property type="match status" value="1"/>
</dbReference>
<dbReference type="RefSeq" id="WP_306727402.1">
    <property type="nucleotide sequence ID" value="NZ_JAVDDT010000002.1"/>
</dbReference>
<dbReference type="CDD" id="cd00586">
    <property type="entry name" value="4HBT"/>
    <property type="match status" value="1"/>
</dbReference>
<name>A0ABU0W613_9GAMM</name>
<dbReference type="InterPro" id="IPR051490">
    <property type="entry name" value="THEM6_lcsJ_thioesterase"/>
</dbReference>
<dbReference type="Gene3D" id="3.10.129.10">
    <property type="entry name" value="Hotdog Thioesterase"/>
    <property type="match status" value="1"/>
</dbReference>
<accession>A0ABU0W613</accession>
<evidence type="ECO:0000313" key="1">
    <source>
        <dbReference type="EMBL" id="MDQ2068905.1"/>
    </source>
</evidence>
<comment type="caution">
    <text evidence="1">The sequence shown here is derived from an EMBL/GenBank/DDBJ whole genome shotgun (WGS) entry which is preliminary data.</text>
</comment>